<reference evidence="1 2" key="1">
    <citation type="journal article" date="2021" name="Hortic Res">
        <title>The domestication of Cucurbita argyrosperma as revealed by the genome of its wild relative.</title>
        <authorList>
            <person name="Barrera-Redondo J."/>
            <person name="Sanchez-de la Vega G."/>
            <person name="Aguirre-Liguori J.A."/>
            <person name="Castellanos-Morales G."/>
            <person name="Gutierrez-Guerrero Y.T."/>
            <person name="Aguirre-Dugua X."/>
            <person name="Aguirre-Planter E."/>
            <person name="Tenaillon M.I."/>
            <person name="Lira-Saade R."/>
            <person name="Eguiarte L.E."/>
        </authorList>
    </citation>
    <scope>NUCLEOTIDE SEQUENCE [LARGE SCALE GENOMIC DNA]</scope>
    <source>
        <strain evidence="1">JBR-2021</strain>
    </source>
</reference>
<dbReference type="Proteomes" id="UP000685013">
    <property type="component" value="Chromosome 14"/>
</dbReference>
<organism evidence="1 2">
    <name type="scientific">Cucurbita argyrosperma subsp. sororia</name>
    <dbReference type="NCBI Taxonomy" id="37648"/>
    <lineage>
        <taxon>Eukaryota</taxon>
        <taxon>Viridiplantae</taxon>
        <taxon>Streptophyta</taxon>
        <taxon>Embryophyta</taxon>
        <taxon>Tracheophyta</taxon>
        <taxon>Spermatophyta</taxon>
        <taxon>Magnoliopsida</taxon>
        <taxon>eudicotyledons</taxon>
        <taxon>Gunneridae</taxon>
        <taxon>Pentapetalae</taxon>
        <taxon>rosids</taxon>
        <taxon>fabids</taxon>
        <taxon>Cucurbitales</taxon>
        <taxon>Cucurbitaceae</taxon>
        <taxon>Cucurbiteae</taxon>
        <taxon>Cucurbita</taxon>
    </lineage>
</organism>
<dbReference type="AlphaFoldDB" id="A0AAV6MHP0"/>
<feature type="non-terminal residue" evidence="1">
    <location>
        <position position="1"/>
    </location>
</feature>
<evidence type="ECO:0000313" key="1">
    <source>
        <dbReference type="EMBL" id="KAG6581664.1"/>
    </source>
</evidence>
<sequence>MGHVPILWDQTQNLSDLSIGLSTTLLRIYLRSKMVYGSWVMYRLCWGSNPESLVSAVLVCASALKCFMGHVPILWDQTQNLSDLSIGLSTTLLRIYLRSKMVYGSWVMYRLCWGSNPESLVS</sequence>
<comment type="caution">
    <text evidence="1">The sequence shown here is derived from an EMBL/GenBank/DDBJ whole genome shotgun (WGS) entry which is preliminary data.</text>
</comment>
<dbReference type="EMBL" id="JAGKQH010000014">
    <property type="protein sequence ID" value="KAG6581664.1"/>
    <property type="molecule type" value="Genomic_DNA"/>
</dbReference>
<gene>
    <name evidence="1" type="ORF">SDJN03_21666</name>
</gene>
<accession>A0AAV6MHP0</accession>
<protein>
    <submittedName>
        <fullName evidence="1">Uncharacterized protein</fullName>
    </submittedName>
</protein>
<proteinExistence type="predicted"/>
<name>A0AAV6MHP0_9ROSI</name>
<evidence type="ECO:0000313" key="2">
    <source>
        <dbReference type="Proteomes" id="UP000685013"/>
    </source>
</evidence>
<keyword evidence="2" id="KW-1185">Reference proteome</keyword>